<organism evidence="7 8">
    <name type="scientific">Streptacidiphilus fuscans</name>
    <dbReference type="NCBI Taxonomy" id="2789292"/>
    <lineage>
        <taxon>Bacteria</taxon>
        <taxon>Bacillati</taxon>
        <taxon>Actinomycetota</taxon>
        <taxon>Actinomycetes</taxon>
        <taxon>Kitasatosporales</taxon>
        <taxon>Streptomycetaceae</taxon>
        <taxon>Streptacidiphilus</taxon>
    </lineage>
</organism>
<dbReference type="SUPFAM" id="SSF53850">
    <property type="entry name" value="Periplasmic binding protein-like II"/>
    <property type="match status" value="1"/>
</dbReference>
<evidence type="ECO:0000313" key="7">
    <source>
        <dbReference type="EMBL" id="MBF9070135.1"/>
    </source>
</evidence>
<dbReference type="GO" id="GO:0043190">
    <property type="term" value="C:ATP-binding cassette (ABC) transporter complex"/>
    <property type="evidence" value="ECO:0007669"/>
    <property type="project" value="InterPro"/>
</dbReference>
<gene>
    <name evidence="7" type="ORF">I2501_19095</name>
</gene>
<proteinExistence type="inferred from homology"/>
<evidence type="ECO:0000256" key="4">
    <source>
        <dbReference type="ARBA" id="ARBA00022729"/>
    </source>
</evidence>
<dbReference type="InterPro" id="IPR000914">
    <property type="entry name" value="SBP_5_dom"/>
</dbReference>
<dbReference type="InterPro" id="IPR039424">
    <property type="entry name" value="SBP_5"/>
</dbReference>
<comment type="caution">
    <text evidence="7">The sequence shown here is derived from an EMBL/GenBank/DDBJ whole genome shotgun (WGS) entry which is preliminary data.</text>
</comment>
<dbReference type="GO" id="GO:0015833">
    <property type="term" value="P:peptide transport"/>
    <property type="evidence" value="ECO:0007669"/>
    <property type="project" value="TreeGrafter"/>
</dbReference>
<name>A0A931B2S9_9ACTN</name>
<feature type="chain" id="PRO_5037043531" evidence="5">
    <location>
        <begin position="36"/>
        <end position="560"/>
    </location>
</feature>
<dbReference type="EMBL" id="JADPRT010000007">
    <property type="protein sequence ID" value="MBF9070135.1"/>
    <property type="molecule type" value="Genomic_DNA"/>
</dbReference>
<evidence type="ECO:0000256" key="5">
    <source>
        <dbReference type="SAM" id="SignalP"/>
    </source>
</evidence>
<dbReference type="Gene3D" id="3.90.76.10">
    <property type="entry name" value="Dipeptide-binding Protein, Domain 1"/>
    <property type="match status" value="1"/>
</dbReference>
<dbReference type="PANTHER" id="PTHR30290:SF10">
    <property type="entry name" value="PERIPLASMIC OLIGOPEPTIDE-BINDING PROTEIN-RELATED"/>
    <property type="match status" value="1"/>
</dbReference>
<comment type="similarity">
    <text evidence="2">Belongs to the bacterial solute-binding protein 5 family.</text>
</comment>
<keyword evidence="8" id="KW-1185">Reference proteome</keyword>
<dbReference type="InterPro" id="IPR030678">
    <property type="entry name" value="Peptide/Ni-bd"/>
</dbReference>
<comment type="subcellular location">
    <subcellularLocation>
        <location evidence="1">Cell envelope</location>
    </subcellularLocation>
</comment>
<evidence type="ECO:0000256" key="1">
    <source>
        <dbReference type="ARBA" id="ARBA00004196"/>
    </source>
</evidence>
<dbReference type="Proteomes" id="UP000657385">
    <property type="component" value="Unassembled WGS sequence"/>
</dbReference>
<feature type="domain" description="Solute-binding protein family 5" evidence="6">
    <location>
        <begin position="107"/>
        <end position="480"/>
    </location>
</feature>
<reference evidence="7" key="1">
    <citation type="submission" date="2020-11" db="EMBL/GenBank/DDBJ databases">
        <title>Isolation and identification of active actinomycetes.</title>
        <authorList>
            <person name="Yu B."/>
        </authorList>
    </citation>
    <scope>NUCLEOTIDE SEQUENCE</scope>
    <source>
        <strain evidence="7">NEAU-YB345</strain>
    </source>
</reference>
<dbReference type="PANTHER" id="PTHR30290">
    <property type="entry name" value="PERIPLASMIC BINDING COMPONENT OF ABC TRANSPORTER"/>
    <property type="match status" value="1"/>
</dbReference>
<evidence type="ECO:0000313" key="8">
    <source>
        <dbReference type="Proteomes" id="UP000657385"/>
    </source>
</evidence>
<dbReference type="PROSITE" id="PS51257">
    <property type="entry name" value="PROKAR_LIPOPROTEIN"/>
    <property type="match status" value="1"/>
</dbReference>
<keyword evidence="3" id="KW-0813">Transport</keyword>
<sequence>MTSRTSGPSRTSGRLLRAVLCGTAVGLLATTTACSSGGGSTPNAKSNFSTAQVTTAPGTKALTSLTWSGDYRAPYSEDPIKTADYPEETILGNVCEPLIRVAADYSMHPGIATSWSQPDPEHVVVNLDPRARFSDGKPVTTADVVYSLARNMDPNEASNYADSYNDVASIKATGPEQVTVALTKPDYIFTRQLGILGAAIVEKAFAVKTGANFGNANVGVVCSGPYTIASFDGTNAMVLKKNPNYWDPSHAGKADTVTFKFLSDPSALANALSSGSLDGAFDLAASTVPQLSKAAAGKLYIGGEGSTTQNIDLVVSSFSGGLADARTRQALSMAIDRKGIVSALFDGAADPLYSVAGPGFWLGNPAQSTYQAAYDKLVKGPDVADATKLVQQAGATGKTVTIAYAASTPSQAQLAEVLQQTGEQIGLKVKLAGLPDQQYGNLFTDPKARSGYDGFLTINYMEFPEAATMYASYASKTGVQNFNGYANPAVQAALDAAQATNDPTARAQAVIKAQDILNTDLPWIPIVAPRALLFQNNGVTGAPLTFSYMDNAWVSAIGAP</sequence>
<keyword evidence="4 5" id="KW-0732">Signal</keyword>
<evidence type="ECO:0000256" key="3">
    <source>
        <dbReference type="ARBA" id="ARBA00022448"/>
    </source>
</evidence>
<dbReference type="PIRSF" id="PIRSF002741">
    <property type="entry name" value="MppA"/>
    <property type="match status" value="1"/>
</dbReference>
<accession>A0A931B2S9</accession>
<dbReference type="RefSeq" id="WP_196195287.1">
    <property type="nucleotide sequence ID" value="NZ_JADPRT010000007.1"/>
</dbReference>
<dbReference type="GO" id="GO:1904680">
    <property type="term" value="F:peptide transmembrane transporter activity"/>
    <property type="evidence" value="ECO:0007669"/>
    <property type="project" value="TreeGrafter"/>
</dbReference>
<dbReference type="Pfam" id="PF00496">
    <property type="entry name" value="SBP_bac_5"/>
    <property type="match status" value="1"/>
</dbReference>
<evidence type="ECO:0000259" key="6">
    <source>
        <dbReference type="Pfam" id="PF00496"/>
    </source>
</evidence>
<dbReference type="GO" id="GO:0042597">
    <property type="term" value="C:periplasmic space"/>
    <property type="evidence" value="ECO:0007669"/>
    <property type="project" value="UniProtKB-ARBA"/>
</dbReference>
<dbReference type="GO" id="GO:0030313">
    <property type="term" value="C:cell envelope"/>
    <property type="evidence" value="ECO:0007669"/>
    <property type="project" value="UniProtKB-SubCell"/>
</dbReference>
<feature type="signal peptide" evidence="5">
    <location>
        <begin position="1"/>
        <end position="35"/>
    </location>
</feature>
<evidence type="ECO:0000256" key="2">
    <source>
        <dbReference type="ARBA" id="ARBA00005695"/>
    </source>
</evidence>
<dbReference type="CDD" id="cd00995">
    <property type="entry name" value="PBP2_NikA_DppA_OppA_like"/>
    <property type="match status" value="1"/>
</dbReference>
<dbReference type="Gene3D" id="3.40.190.10">
    <property type="entry name" value="Periplasmic binding protein-like II"/>
    <property type="match status" value="1"/>
</dbReference>
<protein>
    <submittedName>
        <fullName evidence="7">ABC transporter substrate-binding protein</fullName>
    </submittedName>
</protein>
<dbReference type="AlphaFoldDB" id="A0A931B2S9"/>
<dbReference type="Gene3D" id="3.10.105.10">
    <property type="entry name" value="Dipeptide-binding Protein, Domain 3"/>
    <property type="match status" value="1"/>
</dbReference>